<dbReference type="EMBL" id="JAKGUD010000001">
    <property type="protein sequence ID" value="MCF4141376.1"/>
    <property type="molecule type" value="Genomic_DNA"/>
</dbReference>
<reference evidence="5 6" key="1">
    <citation type="submission" date="2022-01" db="EMBL/GenBank/DDBJ databases">
        <title>Dethiosulfovibrio faecalis sp. nov., a novel proteolytic, non-sulfur-reducing bacterium isolated from a marine aquaculture solid waste bioreactor.</title>
        <authorList>
            <person name="Grabowski S."/>
            <person name="Apolinario E."/>
            <person name="Schneider N."/>
            <person name="Marshall C.W."/>
            <person name="Sowers K.R."/>
        </authorList>
    </citation>
    <scope>NUCLEOTIDE SEQUENCE [LARGE SCALE GENOMIC DNA]</scope>
    <source>
        <strain evidence="5 6">DSM 12537</strain>
    </source>
</reference>
<evidence type="ECO:0000259" key="4">
    <source>
        <dbReference type="Pfam" id="PF17763"/>
    </source>
</evidence>
<dbReference type="InterPro" id="IPR006034">
    <property type="entry name" value="Asparaginase/glutaminase-like"/>
</dbReference>
<keyword evidence="6" id="KW-1185">Reference proteome</keyword>
<evidence type="ECO:0000259" key="3">
    <source>
        <dbReference type="Pfam" id="PF00710"/>
    </source>
</evidence>
<protein>
    <submittedName>
        <fullName evidence="5">Asparaginase</fullName>
    </submittedName>
</protein>
<dbReference type="Proteomes" id="UP001200430">
    <property type="component" value="Unassembled WGS sequence"/>
</dbReference>
<dbReference type="Gene3D" id="3.40.50.40">
    <property type="match status" value="1"/>
</dbReference>
<dbReference type="Gene3D" id="3.40.50.1170">
    <property type="entry name" value="L-asparaginase, N-terminal domain"/>
    <property type="match status" value="1"/>
</dbReference>
<dbReference type="PROSITE" id="PS51732">
    <property type="entry name" value="ASN_GLN_ASE_3"/>
    <property type="match status" value="1"/>
</dbReference>
<dbReference type="CDD" id="cd08964">
    <property type="entry name" value="L-asparaginase_II"/>
    <property type="match status" value="1"/>
</dbReference>
<comment type="caution">
    <text evidence="5">The sequence shown here is derived from an EMBL/GenBank/DDBJ whole genome shotgun (WGS) entry which is preliminary data.</text>
</comment>
<dbReference type="Pfam" id="PF00710">
    <property type="entry name" value="Asparaginase"/>
    <property type="match status" value="1"/>
</dbReference>
<dbReference type="InterPro" id="IPR004550">
    <property type="entry name" value="AsnASE_II"/>
</dbReference>
<keyword evidence="2" id="KW-0378">Hydrolase</keyword>
<dbReference type="PANTHER" id="PTHR11707:SF28">
    <property type="entry name" value="60 KDA LYSOPHOSPHOLIPASE"/>
    <property type="match status" value="1"/>
</dbReference>
<dbReference type="Pfam" id="PF17763">
    <property type="entry name" value="Asparaginase_C"/>
    <property type="match status" value="1"/>
</dbReference>
<dbReference type="SMART" id="SM00870">
    <property type="entry name" value="Asparaginase"/>
    <property type="match status" value="1"/>
</dbReference>
<gene>
    <name evidence="5" type="ORF">L2W38_00895</name>
</gene>
<dbReference type="InterPro" id="IPR027474">
    <property type="entry name" value="L-asparaginase_N"/>
</dbReference>
<accession>A0ABS9EM91</accession>
<proteinExistence type="inferred from homology"/>
<sequence>MPNRGKIALVMAGGEIGMRYSERKNGHTPEVTAEEMLQWLPPEMAEEIHLVDWSHQASSHYSIRMTSDLMDILNKLVIDGIQGIVITCGTDTIEEMAYLADLMWAYPQPVIFTGATYPSDVIGTDSSVNLYQALLSARSQACWGAGVLVCIQDCIFAASEITQESNYRRSGFVALDRGPVGEIIGEDVMLRRAPKRGKIIEGVTPAKGVELIQASLGGGERLLAALTMSSDNLPDGVVLAAFGNGNIFPGWIPSVKALVRSSVPVLLTSRCSAGRVVDRYCFEGSASRLFEMGVLNGGDLSPEKARLKLSVAIGAGLSGTELQEYIFCQR</sequence>
<dbReference type="SUPFAM" id="SSF53774">
    <property type="entry name" value="Glutaminase/Asparaginase"/>
    <property type="match status" value="1"/>
</dbReference>
<evidence type="ECO:0000313" key="6">
    <source>
        <dbReference type="Proteomes" id="UP001200430"/>
    </source>
</evidence>
<evidence type="ECO:0000313" key="5">
    <source>
        <dbReference type="EMBL" id="MCF4141376.1"/>
    </source>
</evidence>
<feature type="domain" description="Asparaginase/glutaminase C-terminal" evidence="4">
    <location>
        <begin position="209"/>
        <end position="325"/>
    </location>
</feature>
<dbReference type="PANTHER" id="PTHR11707">
    <property type="entry name" value="L-ASPARAGINASE"/>
    <property type="match status" value="1"/>
</dbReference>
<evidence type="ECO:0000256" key="1">
    <source>
        <dbReference type="ARBA" id="ARBA00010518"/>
    </source>
</evidence>
<dbReference type="InterPro" id="IPR040919">
    <property type="entry name" value="Asparaginase_C"/>
</dbReference>
<dbReference type="RefSeq" id="WP_236097728.1">
    <property type="nucleotide sequence ID" value="NZ_JAKGUD010000001.1"/>
</dbReference>
<dbReference type="PIRSF" id="PIRSF500176">
    <property type="entry name" value="L_ASNase"/>
    <property type="match status" value="1"/>
</dbReference>
<dbReference type="InterPro" id="IPR027473">
    <property type="entry name" value="L-asparaginase_C"/>
</dbReference>
<dbReference type="PIRSF" id="PIRSF001220">
    <property type="entry name" value="L-ASNase_gatD"/>
    <property type="match status" value="1"/>
</dbReference>
<feature type="domain" description="L-asparaginase N-terminal" evidence="3">
    <location>
        <begin position="6"/>
        <end position="194"/>
    </location>
</feature>
<dbReference type="PRINTS" id="PR00139">
    <property type="entry name" value="ASNGLNASE"/>
</dbReference>
<evidence type="ECO:0000256" key="2">
    <source>
        <dbReference type="ARBA" id="ARBA00022801"/>
    </source>
</evidence>
<name>A0ABS9EM91_9BACT</name>
<dbReference type="InterPro" id="IPR036152">
    <property type="entry name" value="Asp/glu_Ase-like_sf"/>
</dbReference>
<dbReference type="InterPro" id="IPR037152">
    <property type="entry name" value="L-asparaginase_N_sf"/>
</dbReference>
<organism evidence="5 6">
    <name type="scientific">Dethiosulfovibrio marinus</name>
    <dbReference type="NCBI Taxonomy" id="133532"/>
    <lineage>
        <taxon>Bacteria</taxon>
        <taxon>Thermotogati</taxon>
        <taxon>Synergistota</taxon>
        <taxon>Synergistia</taxon>
        <taxon>Synergistales</taxon>
        <taxon>Dethiosulfovibrionaceae</taxon>
        <taxon>Dethiosulfovibrio</taxon>
    </lineage>
</organism>
<comment type="similarity">
    <text evidence="1">Belongs to the asparaginase 1 family.</text>
</comment>